<name>A0A4R7BZI2_9HYPH</name>
<dbReference type="AlphaFoldDB" id="A0A4R7BZI2"/>
<evidence type="ECO:0000313" key="2">
    <source>
        <dbReference type="Proteomes" id="UP000295122"/>
    </source>
</evidence>
<feature type="non-terminal residue" evidence="1">
    <location>
        <position position="46"/>
    </location>
</feature>
<proteinExistence type="predicted"/>
<dbReference type="Proteomes" id="UP000295122">
    <property type="component" value="Unassembled WGS sequence"/>
</dbReference>
<reference evidence="1 2" key="1">
    <citation type="submission" date="2019-03" db="EMBL/GenBank/DDBJ databases">
        <title>Genomic Encyclopedia of Type Strains, Phase IV (KMG-IV): sequencing the most valuable type-strain genomes for metagenomic binning, comparative biology and taxonomic classification.</title>
        <authorList>
            <person name="Goeker M."/>
        </authorList>
    </citation>
    <scope>NUCLEOTIDE SEQUENCE [LARGE SCALE GENOMIC DNA]</scope>
    <source>
        <strain evidence="1 2">DSM 25903</strain>
    </source>
</reference>
<evidence type="ECO:0000313" key="1">
    <source>
        <dbReference type="EMBL" id="TDR91460.1"/>
    </source>
</evidence>
<gene>
    <name evidence="1" type="ORF">EV668_2359</name>
</gene>
<keyword evidence="2" id="KW-1185">Reference proteome</keyword>
<comment type="caution">
    <text evidence="1">The sequence shown here is derived from an EMBL/GenBank/DDBJ whole genome shotgun (WGS) entry which is preliminary data.</text>
</comment>
<dbReference type="EMBL" id="SNZR01000012">
    <property type="protein sequence ID" value="TDR91460.1"/>
    <property type="molecule type" value="Genomic_DNA"/>
</dbReference>
<accession>A0A4R7BZI2</accession>
<evidence type="ECO:0008006" key="3">
    <source>
        <dbReference type="Google" id="ProtNLM"/>
    </source>
</evidence>
<sequence length="46" mass="4953">MMLLGVLLFAVNDTLGKFLLGTYAVGQLMLVRSVAGLCAMAPFIHR</sequence>
<organism evidence="1 2">
    <name type="scientific">Enterovirga rhinocerotis</name>
    <dbReference type="NCBI Taxonomy" id="1339210"/>
    <lineage>
        <taxon>Bacteria</taxon>
        <taxon>Pseudomonadati</taxon>
        <taxon>Pseudomonadota</taxon>
        <taxon>Alphaproteobacteria</taxon>
        <taxon>Hyphomicrobiales</taxon>
        <taxon>Methylobacteriaceae</taxon>
        <taxon>Enterovirga</taxon>
    </lineage>
</organism>
<protein>
    <recommendedName>
        <fullName evidence="3">EamA-like transporter family protein</fullName>
    </recommendedName>
</protein>